<accession>A0A1H3JLZ1</accession>
<comment type="caution">
    <text evidence="2">The sequence shown here is derived from an EMBL/GenBank/DDBJ whole genome shotgun (WGS) entry which is preliminary data.</text>
</comment>
<reference evidence="2 3" key="1">
    <citation type="submission" date="2016-10" db="EMBL/GenBank/DDBJ databases">
        <authorList>
            <person name="Varghese N."/>
            <person name="Submissions S."/>
        </authorList>
    </citation>
    <scope>NUCLEOTIDE SEQUENCE [LARGE SCALE GENOMIC DNA]</scope>
    <source>
        <strain evidence="2 3">DSM 17997</strain>
    </source>
</reference>
<keyword evidence="3" id="KW-1185">Reference proteome</keyword>
<feature type="domain" description="DUF3857" evidence="1">
    <location>
        <begin position="67"/>
        <end position="221"/>
    </location>
</feature>
<dbReference type="EMBL" id="FNQC01000001">
    <property type="protein sequence ID" value="SDY40907.1"/>
    <property type="molecule type" value="Genomic_DNA"/>
</dbReference>
<organism evidence="2 3">
    <name type="scientific">Rhodonellum ikkaensis</name>
    <dbReference type="NCBI Taxonomy" id="336829"/>
    <lineage>
        <taxon>Bacteria</taxon>
        <taxon>Pseudomonadati</taxon>
        <taxon>Bacteroidota</taxon>
        <taxon>Cytophagia</taxon>
        <taxon>Cytophagales</taxon>
        <taxon>Cytophagaceae</taxon>
        <taxon>Rhodonellum</taxon>
    </lineage>
</organism>
<dbReference type="InterPro" id="IPR024618">
    <property type="entry name" value="DUF3857"/>
</dbReference>
<name>A0A1H3JLZ1_9BACT</name>
<evidence type="ECO:0000313" key="2">
    <source>
        <dbReference type="EMBL" id="SDY40907.1"/>
    </source>
</evidence>
<dbReference type="Proteomes" id="UP000199663">
    <property type="component" value="Unassembled WGS sequence"/>
</dbReference>
<dbReference type="Pfam" id="PF12969">
    <property type="entry name" value="DUF3857"/>
    <property type="match status" value="1"/>
</dbReference>
<sequence length="649" mass="74797">MRGVMIKFLLLLFFSMGVRIVEGQEMRFGKYSQAEIKLTEVDFEPEANAVVLEEFSRNQFMGGIQHTNVHRRIKVLKESGKSNGDVKIAYYFGDDGVEMIQKFSAQIMNIIDGKEEVIMLSKKDYFEVDRENGWKEIRFTFPNVREGSIMEYEYLKIDKNITFLDSYLFQNEVPTLKSVYFLEIPPYLTYRMLLQGDATIKAEYQTSKAGVYKWTLTNLRSIFGEPYMNHYVDYLEKVEFQLAGYAVRNKIDGYGTNPGGYKEILGSWQELSNTIREFPDFNSYMNPNNTIENRLKSFRTSSESESDRAKEIYKYVTEKFKFNGKSGDIPSQNLKSLLDIGRGSRAEINLSLLAHLKTNNIESFPMLISSKGNGRSTLVEAPFAGQFNQLILMVKADGKEFFVDATDPNIPFGYLPLENHSSSGFILLEKESGLRPIQLTHRSGIKQMTNIKANEHGELISESTIRFLDYEALAMSKKNESRGEDEFKKEFFNKTGGEYLDFVIEDTDEPRKQLDAKVKSLLTTTASETIFLIPFQYQRWTDNPFQSEYRSFPVDFNYVFSDNYTTIIDIPEGFELDDFPEDAAINTPGDAVFFSYKITKFDGKVQINATLDLRRKVIEASHYPELKYFMEIVISKLKEPLVLKKISQP</sequence>
<dbReference type="Gene3D" id="2.60.40.3140">
    <property type="match status" value="1"/>
</dbReference>
<dbReference type="Gene3D" id="3.10.620.30">
    <property type="match status" value="1"/>
</dbReference>
<gene>
    <name evidence="2" type="ORF">SAMN05444412_10165</name>
</gene>
<evidence type="ECO:0000313" key="3">
    <source>
        <dbReference type="Proteomes" id="UP000199663"/>
    </source>
</evidence>
<proteinExistence type="predicted"/>
<protein>
    <recommendedName>
        <fullName evidence="1">DUF3857 domain-containing protein</fullName>
    </recommendedName>
</protein>
<dbReference type="Gene3D" id="2.60.120.1130">
    <property type="match status" value="1"/>
</dbReference>
<evidence type="ECO:0000259" key="1">
    <source>
        <dbReference type="Pfam" id="PF12969"/>
    </source>
</evidence>